<evidence type="ECO:0000259" key="3">
    <source>
        <dbReference type="Pfam" id="PF25581"/>
    </source>
</evidence>
<protein>
    <recommendedName>
        <fullName evidence="6">AttH domain-containing protein</fullName>
    </recommendedName>
</protein>
<dbReference type="Pfam" id="PF24137">
    <property type="entry name" value="DA_N"/>
    <property type="match status" value="1"/>
</dbReference>
<dbReference type="OrthoDB" id="5344254at2759"/>
<feature type="signal peptide" evidence="1">
    <location>
        <begin position="1"/>
        <end position="23"/>
    </location>
</feature>
<evidence type="ECO:0008006" key="6">
    <source>
        <dbReference type="Google" id="ProtNLM"/>
    </source>
</evidence>
<dbReference type="RefSeq" id="XP_007401632.1">
    <property type="nucleotide sequence ID" value="XM_007401570.1"/>
</dbReference>
<keyword evidence="1" id="KW-0732">Signal</keyword>
<dbReference type="GeneID" id="18919015"/>
<evidence type="ECO:0000256" key="1">
    <source>
        <dbReference type="SAM" id="SignalP"/>
    </source>
</evidence>
<dbReference type="SUPFAM" id="SSF159245">
    <property type="entry name" value="AttH-like"/>
    <property type="match status" value="1"/>
</dbReference>
<evidence type="ECO:0000259" key="2">
    <source>
        <dbReference type="Pfam" id="PF24137"/>
    </source>
</evidence>
<proteinExistence type="predicted"/>
<dbReference type="AlphaFoldDB" id="K5VS14"/>
<dbReference type="EMBL" id="JH930480">
    <property type="protein sequence ID" value="EKM49565.1"/>
    <property type="molecule type" value="Genomic_DNA"/>
</dbReference>
<dbReference type="Pfam" id="PF25581">
    <property type="entry name" value="AsqO_C"/>
    <property type="match status" value="1"/>
</dbReference>
<sequence length="370" mass="38396">MHSFLKGFLPIASLALCCLAAVAKRDSTIIVSGQTSNTASTVQFAASSSGFDGPKITNLNSTTFDLWYFDAVSSDLSYSVVAVFFTADPGALFPGAADLGTADYVEVFITTPNNSFVTAIGADSLTVTTVGDGSSGTLDGSEASWTGSSDMSQYMITFNAPDAGITGTMSFSSIALAHYPCGPASNPSGQSFELAPGLGWANAVPDADATVNLNANGEAVSFTGGIGYHDKNWGDKPWDTLLNSWYWGHARLGEYSVVWFDFVGTDGAEGVSAYVSQNGQIVAATCSGLRVRPVGGDDTYPPTTQTGLPDGFTVSLDIPGQGTLDAQALNGDIILTTQGESTRWIGQITGTLAGQQLAGVALYEQFTFAS</sequence>
<organism evidence="4 5">
    <name type="scientific">Phanerochaete carnosa (strain HHB-10118-sp)</name>
    <name type="common">White-rot fungus</name>
    <name type="synonym">Peniophora carnosa</name>
    <dbReference type="NCBI Taxonomy" id="650164"/>
    <lineage>
        <taxon>Eukaryota</taxon>
        <taxon>Fungi</taxon>
        <taxon>Dikarya</taxon>
        <taxon>Basidiomycota</taxon>
        <taxon>Agaricomycotina</taxon>
        <taxon>Agaricomycetes</taxon>
        <taxon>Polyporales</taxon>
        <taxon>Phanerochaetaceae</taxon>
        <taxon>Phanerochaete</taxon>
    </lineage>
</organism>
<dbReference type="Proteomes" id="UP000008370">
    <property type="component" value="Unassembled WGS sequence"/>
</dbReference>
<dbReference type="KEGG" id="pco:PHACADRAFT_265107"/>
<name>K5VS14_PHACS</name>
<evidence type="ECO:0000313" key="4">
    <source>
        <dbReference type="EMBL" id="EKM49565.1"/>
    </source>
</evidence>
<feature type="domain" description="Diels-Alderase N-terminal" evidence="2">
    <location>
        <begin position="54"/>
        <end position="233"/>
    </location>
</feature>
<evidence type="ECO:0000313" key="5">
    <source>
        <dbReference type="Proteomes" id="UP000008370"/>
    </source>
</evidence>
<dbReference type="InterPro" id="IPR056402">
    <property type="entry name" value="DA_N"/>
</dbReference>
<gene>
    <name evidence="4" type="ORF">PHACADRAFT_265107</name>
</gene>
<accession>K5VS14</accession>
<feature type="chain" id="PRO_5003888577" description="AttH domain-containing protein" evidence="1">
    <location>
        <begin position="24"/>
        <end position="370"/>
    </location>
</feature>
<dbReference type="HOGENOM" id="CLU_051719_1_0_1"/>
<feature type="domain" description="AsqO/PenF-like C-terminal" evidence="3">
    <location>
        <begin position="241"/>
        <end position="366"/>
    </location>
</feature>
<reference evidence="4 5" key="1">
    <citation type="journal article" date="2012" name="BMC Genomics">
        <title>Comparative genomics of the white-rot fungi, Phanerochaete carnosa and P. chrysosporium, to elucidate the genetic basis of the distinct wood types they colonize.</title>
        <authorList>
            <person name="Suzuki H."/>
            <person name="MacDonald J."/>
            <person name="Syed K."/>
            <person name="Salamov A."/>
            <person name="Hori C."/>
            <person name="Aerts A."/>
            <person name="Henrissat B."/>
            <person name="Wiebenga A."/>
            <person name="vanKuyk P.A."/>
            <person name="Barry K."/>
            <person name="Lindquist E."/>
            <person name="LaButti K."/>
            <person name="Lapidus A."/>
            <person name="Lucas S."/>
            <person name="Coutinho P."/>
            <person name="Gong Y."/>
            <person name="Samejima M."/>
            <person name="Mahadevan R."/>
            <person name="Abou-Zaid M."/>
            <person name="de Vries R.P."/>
            <person name="Igarashi K."/>
            <person name="Yadav J.S."/>
            <person name="Grigoriev I.V."/>
            <person name="Master E.R."/>
        </authorList>
    </citation>
    <scope>NUCLEOTIDE SEQUENCE [LARGE SCALE GENOMIC DNA]</scope>
    <source>
        <strain evidence="4 5">HHB-10118-sp</strain>
    </source>
</reference>
<dbReference type="InParanoid" id="K5VS14"/>
<keyword evidence="5" id="KW-1185">Reference proteome</keyword>
<dbReference type="InterPro" id="IPR057722">
    <property type="entry name" value="AsqO/PenF-like_C"/>
</dbReference>